<dbReference type="Proteomes" id="UP000549394">
    <property type="component" value="Unassembled WGS sequence"/>
</dbReference>
<name>A0A7I8VIT0_9ANNE</name>
<comment type="caution">
    <text evidence="10">The sequence shown here is derived from an EMBL/GenBank/DDBJ whole genome shotgun (WGS) entry which is preliminary data.</text>
</comment>
<proteinExistence type="inferred from homology"/>
<keyword evidence="3 9" id="KW-0808">Transferase</keyword>
<comment type="similarity">
    <text evidence="2 9">Belongs to the sulfotransferase 2 family.</text>
</comment>
<keyword evidence="6 9" id="KW-0333">Golgi apparatus</keyword>
<gene>
    <name evidence="10" type="ORF">DGYR_LOCUS4330</name>
</gene>
<dbReference type="Pfam" id="PF03567">
    <property type="entry name" value="Sulfotransfer_2"/>
    <property type="match status" value="1"/>
</dbReference>
<evidence type="ECO:0000256" key="5">
    <source>
        <dbReference type="ARBA" id="ARBA00022989"/>
    </source>
</evidence>
<evidence type="ECO:0000256" key="7">
    <source>
        <dbReference type="ARBA" id="ARBA00023136"/>
    </source>
</evidence>
<evidence type="ECO:0000313" key="10">
    <source>
        <dbReference type="EMBL" id="CAD5115605.1"/>
    </source>
</evidence>
<evidence type="ECO:0000256" key="3">
    <source>
        <dbReference type="ARBA" id="ARBA00022679"/>
    </source>
</evidence>
<keyword evidence="7" id="KW-0472">Membrane</keyword>
<dbReference type="GO" id="GO:0016051">
    <property type="term" value="P:carbohydrate biosynthetic process"/>
    <property type="evidence" value="ECO:0007669"/>
    <property type="project" value="InterPro"/>
</dbReference>
<dbReference type="AlphaFoldDB" id="A0A7I8VIT0"/>
<keyword evidence="5" id="KW-1133">Transmembrane helix</keyword>
<dbReference type="InterPro" id="IPR005331">
    <property type="entry name" value="Sulfotransferase"/>
</dbReference>
<evidence type="ECO:0000256" key="6">
    <source>
        <dbReference type="ARBA" id="ARBA00023034"/>
    </source>
</evidence>
<dbReference type="PANTHER" id="PTHR12137">
    <property type="entry name" value="CARBOHYDRATE SULFOTRANSFERASE"/>
    <property type="match status" value="1"/>
</dbReference>
<dbReference type="InterPro" id="IPR018011">
    <property type="entry name" value="Carb_sulfotrans_8-10"/>
</dbReference>
<keyword evidence="9" id="KW-0119">Carbohydrate metabolism</keyword>
<evidence type="ECO:0000256" key="8">
    <source>
        <dbReference type="ARBA" id="ARBA00023180"/>
    </source>
</evidence>
<dbReference type="GO" id="GO:0008146">
    <property type="term" value="F:sulfotransferase activity"/>
    <property type="evidence" value="ECO:0007669"/>
    <property type="project" value="InterPro"/>
</dbReference>
<reference evidence="10 11" key="1">
    <citation type="submission" date="2020-08" db="EMBL/GenBank/DDBJ databases">
        <authorList>
            <person name="Hejnol A."/>
        </authorList>
    </citation>
    <scope>NUCLEOTIDE SEQUENCE [LARGE SCALE GENOMIC DNA]</scope>
</reference>
<sequence length="121" mass="15040">MFHHEIYPPGHPTLFEPFVSYLLKRPKDMQFRNDIHWRPINEICHPCQINYDFIGNYETLEDDLAEVSNLLNMKIKFPRTRKNRIYWKDSFKPIMKLHPDYRERLTNHYFHDLKMFNYTYD</sequence>
<evidence type="ECO:0000313" key="11">
    <source>
        <dbReference type="Proteomes" id="UP000549394"/>
    </source>
</evidence>
<dbReference type="GO" id="GO:0000139">
    <property type="term" value="C:Golgi membrane"/>
    <property type="evidence" value="ECO:0007669"/>
    <property type="project" value="UniProtKB-SubCell"/>
</dbReference>
<dbReference type="EC" id="2.8.2.-" evidence="9"/>
<keyword evidence="8 9" id="KW-0325">Glycoprotein</keyword>
<comment type="subcellular location">
    <subcellularLocation>
        <location evidence="1 9">Golgi apparatus membrane</location>
        <topology evidence="1 9">Single-pass type II membrane protein</topology>
    </subcellularLocation>
</comment>
<protein>
    <recommendedName>
        <fullName evidence="9">Carbohydrate sulfotransferase</fullName>
        <ecNumber evidence="9">2.8.2.-</ecNumber>
    </recommendedName>
</protein>
<dbReference type="PANTHER" id="PTHR12137:SF54">
    <property type="entry name" value="CARBOHYDRATE SULFOTRANSFERASE"/>
    <property type="match status" value="1"/>
</dbReference>
<evidence type="ECO:0000256" key="2">
    <source>
        <dbReference type="ARBA" id="ARBA00006339"/>
    </source>
</evidence>
<dbReference type="OrthoDB" id="2019940at2759"/>
<accession>A0A7I8VIT0</accession>
<keyword evidence="9" id="KW-0735">Signal-anchor</keyword>
<keyword evidence="4" id="KW-0812">Transmembrane</keyword>
<keyword evidence="11" id="KW-1185">Reference proteome</keyword>
<dbReference type="EMBL" id="CAJFCJ010000006">
    <property type="protein sequence ID" value="CAD5115605.1"/>
    <property type="molecule type" value="Genomic_DNA"/>
</dbReference>
<evidence type="ECO:0000256" key="1">
    <source>
        <dbReference type="ARBA" id="ARBA00004323"/>
    </source>
</evidence>
<organism evidence="10 11">
    <name type="scientific">Dimorphilus gyrociliatus</name>
    <dbReference type="NCBI Taxonomy" id="2664684"/>
    <lineage>
        <taxon>Eukaryota</taxon>
        <taxon>Metazoa</taxon>
        <taxon>Spiralia</taxon>
        <taxon>Lophotrochozoa</taxon>
        <taxon>Annelida</taxon>
        <taxon>Polychaeta</taxon>
        <taxon>Polychaeta incertae sedis</taxon>
        <taxon>Dinophilidae</taxon>
        <taxon>Dimorphilus</taxon>
    </lineage>
</organism>
<evidence type="ECO:0000256" key="9">
    <source>
        <dbReference type="RuleBase" id="RU364020"/>
    </source>
</evidence>
<evidence type="ECO:0000256" key="4">
    <source>
        <dbReference type="ARBA" id="ARBA00022692"/>
    </source>
</evidence>